<dbReference type="GO" id="GO:0003677">
    <property type="term" value="F:DNA binding"/>
    <property type="evidence" value="ECO:0007669"/>
    <property type="project" value="UniProtKB-KW"/>
</dbReference>
<keyword evidence="8" id="KW-1185">Reference proteome</keyword>
<dbReference type="InterPro" id="IPR051446">
    <property type="entry name" value="HTH_trans_reg/aminotransferase"/>
</dbReference>
<keyword evidence="4 7" id="KW-0238">DNA-binding</keyword>
<dbReference type="SUPFAM" id="SSF53383">
    <property type="entry name" value="PLP-dependent transferases"/>
    <property type="match status" value="1"/>
</dbReference>
<dbReference type="Pfam" id="PF00392">
    <property type="entry name" value="GntR"/>
    <property type="match status" value="1"/>
</dbReference>
<name>A0A7W6CXV5_9HYPH</name>
<reference evidence="7 8" key="1">
    <citation type="submission" date="2020-08" db="EMBL/GenBank/DDBJ databases">
        <title>Genomic Encyclopedia of Type Strains, Phase IV (KMG-IV): sequencing the most valuable type-strain genomes for metagenomic binning, comparative biology and taxonomic classification.</title>
        <authorList>
            <person name="Goeker M."/>
        </authorList>
    </citation>
    <scope>NUCLEOTIDE SEQUENCE [LARGE SCALE GENOMIC DNA]</scope>
    <source>
        <strain evidence="7 8">DSM 26575</strain>
    </source>
</reference>
<protein>
    <submittedName>
        <fullName evidence="7">DNA-binding transcriptional MocR family regulator</fullName>
    </submittedName>
</protein>
<dbReference type="GO" id="GO:0030170">
    <property type="term" value="F:pyridoxal phosphate binding"/>
    <property type="evidence" value="ECO:0007669"/>
    <property type="project" value="InterPro"/>
</dbReference>
<dbReference type="InterPro" id="IPR015422">
    <property type="entry name" value="PyrdxlP-dep_Trfase_small"/>
</dbReference>
<dbReference type="Proteomes" id="UP000582090">
    <property type="component" value="Unassembled WGS sequence"/>
</dbReference>
<gene>
    <name evidence="7" type="ORF">GGQ67_003380</name>
</gene>
<evidence type="ECO:0000313" key="7">
    <source>
        <dbReference type="EMBL" id="MBB3965705.1"/>
    </source>
</evidence>
<accession>A0A7W6CXV5</accession>
<dbReference type="Gene3D" id="1.10.10.10">
    <property type="entry name" value="Winged helix-like DNA-binding domain superfamily/Winged helix DNA-binding domain"/>
    <property type="match status" value="1"/>
</dbReference>
<dbReference type="GO" id="GO:0003700">
    <property type="term" value="F:DNA-binding transcription factor activity"/>
    <property type="evidence" value="ECO:0007669"/>
    <property type="project" value="InterPro"/>
</dbReference>
<dbReference type="InterPro" id="IPR015421">
    <property type="entry name" value="PyrdxlP-dep_Trfase_major"/>
</dbReference>
<comment type="similarity">
    <text evidence="1">In the C-terminal section; belongs to the class-I pyridoxal-phosphate-dependent aminotransferase family.</text>
</comment>
<dbReference type="AlphaFoldDB" id="A0A7W6CXV5"/>
<proteinExistence type="inferred from homology"/>
<dbReference type="InterPro" id="IPR000524">
    <property type="entry name" value="Tscrpt_reg_HTH_GntR"/>
</dbReference>
<evidence type="ECO:0000313" key="8">
    <source>
        <dbReference type="Proteomes" id="UP000582090"/>
    </source>
</evidence>
<evidence type="ECO:0000259" key="6">
    <source>
        <dbReference type="PROSITE" id="PS50949"/>
    </source>
</evidence>
<dbReference type="SMART" id="SM00345">
    <property type="entry name" value="HTH_GNTR"/>
    <property type="match status" value="1"/>
</dbReference>
<dbReference type="InterPro" id="IPR036390">
    <property type="entry name" value="WH_DNA-bd_sf"/>
</dbReference>
<dbReference type="CDD" id="cd07377">
    <property type="entry name" value="WHTH_GntR"/>
    <property type="match status" value="1"/>
</dbReference>
<evidence type="ECO:0000256" key="2">
    <source>
        <dbReference type="ARBA" id="ARBA00022898"/>
    </source>
</evidence>
<dbReference type="SUPFAM" id="SSF46785">
    <property type="entry name" value="Winged helix' DNA-binding domain"/>
    <property type="match status" value="1"/>
</dbReference>
<dbReference type="Gene3D" id="3.90.1150.10">
    <property type="entry name" value="Aspartate Aminotransferase, domain 1"/>
    <property type="match status" value="1"/>
</dbReference>
<sequence length="469" mass="50725">MADNVVVGTTRVAMVMNTIRQRIAGRSLTAGAKLPSVRALAGSLKISTSTVVEAYERLVAEGAILSRPGSGFYVANQAAPFALSEVGPRLDREIDPFWVSRQSLEAGDIGLKPGCGWLPPAWLPEDGVRRAVRALARADGPVLLAYGSPLGLPPLRQLIARRMADKGIGASPDQIILTESGIQAIDLLCRFLIEPGDTVMVDDPCYFNFHALLRAHRAKIVSVPYTPSGPDIDVFARVVAEHRPKLYVTNSALHNPTGAILSPVTAHRVLKIAEQFDLTIIEDDIFTDFEHVTAPRLAAFDGLERVIHIGSFSKTLSASARCGFIAAKPDWIGGLTDLKIATSFGGGRHAAQLVLSVLSDGSYRKHIDTLRSRLSKTMFDVSGKLKNLGIVPWIEPQAGMFLWCRLPDGIDAADVARAALERDVVLAPGNAFSLSQTATDFMRFNVSQTEDPRVYEVLREAMKAARGKA</sequence>
<dbReference type="Pfam" id="PF00155">
    <property type="entry name" value="Aminotran_1_2"/>
    <property type="match status" value="1"/>
</dbReference>
<comment type="caution">
    <text evidence="7">The sequence shown here is derived from an EMBL/GenBank/DDBJ whole genome shotgun (WGS) entry which is preliminary data.</text>
</comment>
<organism evidence="7 8">
    <name type="scientific">Rhizobium metallidurans</name>
    <dbReference type="NCBI Taxonomy" id="1265931"/>
    <lineage>
        <taxon>Bacteria</taxon>
        <taxon>Pseudomonadati</taxon>
        <taxon>Pseudomonadota</taxon>
        <taxon>Alphaproteobacteria</taxon>
        <taxon>Hyphomicrobiales</taxon>
        <taxon>Rhizobiaceae</taxon>
        <taxon>Rhizobium/Agrobacterium group</taxon>
        <taxon>Rhizobium</taxon>
    </lineage>
</organism>
<dbReference type="InterPro" id="IPR036388">
    <property type="entry name" value="WH-like_DNA-bd_sf"/>
</dbReference>
<feature type="domain" description="HTH gntR-type" evidence="6">
    <location>
        <begin position="9"/>
        <end position="77"/>
    </location>
</feature>
<keyword evidence="5" id="KW-0804">Transcription</keyword>
<dbReference type="CDD" id="cd00609">
    <property type="entry name" value="AAT_like"/>
    <property type="match status" value="1"/>
</dbReference>
<evidence type="ECO:0000256" key="4">
    <source>
        <dbReference type="ARBA" id="ARBA00023125"/>
    </source>
</evidence>
<dbReference type="EMBL" id="JACIDW010000011">
    <property type="protein sequence ID" value="MBB3965705.1"/>
    <property type="molecule type" value="Genomic_DNA"/>
</dbReference>
<dbReference type="PANTHER" id="PTHR46577:SF2">
    <property type="entry name" value="TRANSCRIPTIONAL REGULATORY PROTEIN"/>
    <property type="match status" value="1"/>
</dbReference>
<dbReference type="PROSITE" id="PS50949">
    <property type="entry name" value="HTH_GNTR"/>
    <property type="match status" value="1"/>
</dbReference>
<keyword evidence="2" id="KW-0663">Pyridoxal phosphate</keyword>
<evidence type="ECO:0000256" key="3">
    <source>
        <dbReference type="ARBA" id="ARBA00023015"/>
    </source>
</evidence>
<dbReference type="InterPro" id="IPR015424">
    <property type="entry name" value="PyrdxlP-dep_Trfase"/>
</dbReference>
<evidence type="ECO:0000256" key="1">
    <source>
        <dbReference type="ARBA" id="ARBA00005384"/>
    </source>
</evidence>
<evidence type="ECO:0000256" key="5">
    <source>
        <dbReference type="ARBA" id="ARBA00023163"/>
    </source>
</evidence>
<keyword evidence="3" id="KW-0805">Transcription regulation</keyword>
<dbReference type="InterPro" id="IPR004839">
    <property type="entry name" value="Aminotransferase_I/II_large"/>
</dbReference>
<dbReference type="PANTHER" id="PTHR46577">
    <property type="entry name" value="HTH-TYPE TRANSCRIPTIONAL REGULATORY PROTEIN GABR"/>
    <property type="match status" value="1"/>
</dbReference>
<dbReference type="Gene3D" id="3.40.640.10">
    <property type="entry name" value="Type I PLP-dependent aspartate aminotransferase-like (Major domain)"/>
    <property type="match status" value="1"/>
</dbReference>